<comment type="caution">
    <text evidence="1">The sequence shown here is derived from an EMBL/GenBank/DDBJ whole genome shotgun (WGS) entry which is preliminary data.</text>
</comment>
<organism evidence="1 2">
    <name type="scientific">Shewanella schlegeliana</name>
    <dbReference type="NCBI Taxonomy" id="190308"/>
    <lineage>
        <taxon>Bacteria</taxon>
        <taxon>Pseudomonadati</taxon>
        <taxon>Pseudomonadota</taxon>
        <taxon>Gammaproteobacteria</taxon>
        <taxon>Alteromonadales</taxon>
        <taxon>Shewanellaceae</taxon>
        <taxon>Shewanella</taxon>
    </lineage>
</organism>
<evidence type="ECO:0000313" key="1">
    <source>
        <dbReference type="EMBL" id="MBL4914104.1"/>
    </source>
</evidence>
<dbReference type="RefSeq" id="WP_202722364.1">
    <property type="nucleotide sequence ID" value="NZ_BPEX01000053.1"/>
</dbReference>
<evidence type="ECO:0000313" key="2">
    <source>
        <dbReference type="Proteomes" id="UP000604898"/>
    </source>
</evidence>
<accession>A0ABS1T1U2</accession>
<gene>
    <name evidence="1" type="ORF">JMA39_13355</name>
</gene>
<dbReference type="Proteomes" id="UP000604898">
    <property type="component" value="Unassembled WGS sequence"/>
</dbReference>
<name>A0ABS1T1U2_9GAMM</name>
<protein>
    <submittedName>
        <fullName evidence="1">Uncharacterized protein</fullName>
    </submittedName>
</protein>
<keyword evidence="2" id="KW-1185">Reference proteome</keyword>
<dbReference type="EMBL" id="JAESVD010000007">
    <property type="protein sequence ID" value="MBL4914104.1"/>
    <property type="molecule type" value="Genomic_DNA"/>
</dbReference>
<sequence length="115" mass="12905">MNNTNNDSLISLAYSIENCQFTTVEDLVFELCIKSKFIDETDSERKSSKSIWVKKMVGLYLQAEALENASTGKCYLELTTKTVNEIVVNKKKTAAIIVGILAKQVVRAMPNYDCE</sequence>
<reference evidence="1 2" key="1">
    <citation type="submission" date="2021-01" db="EMBL/GenBank/DDBJ databases">
        <title>Genome sequence of Shewanella schlegeliana JCM 11561.</title>
        <authorList>
            <person name="Zhang H."/>
            <person name="Li C."/>
        </authorList>
    </citation>
    <scope>NUCLEOTIDE SEQUENCE [LARGE SCALE GENOMIC DNA]</scope>
    <source>
        <strain evidence="1 2">JCM 11561</strain>
    </source>
</reference>
<proteinExistence type="predicted"/>